<dbReference type="GO" id="GO:0005524">
    <property type="term" value="F:ATP binding"/>
    <property type="evidence" value="ECO:0007669"/>
    <property type="project" value="UniProtKB-KW"/>
</dbReference>
<dbReference type="Proteomes" id="UP000029080">
    <property type="component" value="Unassembled WGS sequence"/>
</dbReference>
<dbReference type="PANTHER" id="PTHR43553">
    <property type="entry name" value="HEAVY METAL TRANSPORTER"/>
    <property type="match status" value="1"/>
</dbReference>
<dbReference type="EC" id="3.6.3.17" evidence="15"/>
<comment type="subcellular location">
    <subcellularLocation>
        <location evidence="2">Cell membrane</location>
    </subcellularLocation>
    <subcellularLocation>
        <location evidence="1">Membrane</location>
        <topology evidence="1">Multi-pass membrane protein</topology>
    </subcellularLocation>
</comment>
<name>A0A087EE60_9BIFI</name>
<feature type="domain" description="ABC transporter" evidence="14">
    <location>
        <begin position="287"/>
        <end position="538"/>
    </location>
</feature>
<comment type="similarity">
    <text evidence="3">Belongs to the ABC transporter superfamily.</text>
</comment>
<dbReference type="SMART" id="SM00382">
    <property type="entry name" value="AAA"/>
    <property type="match status" value="2"/>
</dbReference>
<evidence type="ECO:0000256" key="6">
    <source>
        <dbReference type="ARBA" id="ARBA00022692"/>
    </source>
</evidence>
<dbReference type="AlphaFoldDB" id="A0A087EE60"/>
<feature type="transmembrane region" description="Helical" evidence="13">
    <location>
        <begin position="836"/>
        <end position="854"/>
    </location>
</feature>
<proteinExistence type="inferred from homology"/>
<protein>
    <submittedName>
        <fullName evidence="15">Putative ABC transporter ATP-binding protein</fullName>
        <ecNumber evidence="15">3.6.3.17</ecNumber>
    </submittedName>
</protein>
<keyword evidence="11 13" id="KW-0472">Membrane</keyword>
<keyword evidence="6 13" id="KW-0812">Transmembrane</keyword>
<evidence type="ECO:0000256" key="3">
    <source>
        <dbReference type="ARBA" id="ARBA00005417"/>
    </source>
</evidence>
<evidence type="ECO:0000256" key="12">
    <source>
        <dbReference type="SAM" id="MobiDB-lite"/>
    </source>
</evidence>
<reference evidence="15 16" key="1">
    <citation type="submission" date="2014-03" db="EMBL/GenBank/DDBJ databases">
        <title>Genomics of Bifidobacteria.</title>
        <authorList>
            <person name="Ventura M."/>
            <person name="Milani C."/>
            <person name="Lugli G.A."/>
        </authorList>
    </citation>
    <scope>NUCLEOTIDE SEQUENCE [LARGE SCALE GENOMIC DNA]</scope>
    <source>
        <strain evidence="15 16">JCM 13495</strain>
    </source>
</reference>
<dbReference type="RefSeq" id="WP_044259491.1">
    <property type="nucleotide sequence ID" value="NZ_JAXEUP010000071.1"/>
</dbReference>
<evidence type="ECO:0000256" key="2">
    <source>
        <dbReference type="ARBA" id="ARBA00004236"/>
    </source>
</evidence>
<dbReference type="InterPro" id="IPR027417">
    <property type="entry name" value="P-loop_NTPase"/>
</dbReference>
<evidence type="ECO:0000256" key="10">
    <source>
        <dbReference type="ARBA" id="ARBA00022989"/>
    </source>
</evidence>
<dbReference type="Gene3D" id="3.40.50.300">
    <property type="entry name" value="P-loop containing nucleotide triphosphate hydrolases"/>
    <property type="match status" value="2"/>
</dbReference>
<feature type="compositionally biased region" description="Polar residues" evidence="12">
    <location>
        <begin position="539"/>
        <end position="554"/>
    </location>
</feature>
<evidence type="ECO:0000313" key="15">
    <source>
        <dbReference type="EMBL" id="KFJ06061.1"/>
    </source>
</evidence>
<dbReference type="InterPro" id="IPR017871">
    <property type="entry name" value="ABC_transporter-like_CS"/>
</dbReference>
<keyword evidence="5" id="KW-1003">Cell membrane</keyword>
<dbReference type="InterPro" id="IPR003339">
    <property type="entry name" value="ABC/ECF_trnsptr_transmembrane"/>
</dbReference>
<feature type="region of interest" description="Disordered" evidence="12">
    <location>
        <begin position="515"/>
        <end position="565"/>
    </location>
</feature>
<feature type="transmembrane region" description="Helical" evidence="13">
    <location>
        <begin position="658"/>
        <end position="677"/>
    </location>
</feature>
<keyword evidence="7" id="KW-0547">Nucleotide-binding</keyword>
<evidence type="ECO:0000256" key="13">
    <source>
        <dbReference type="SAM" id="Phobius"/>
    </source>
</evidence>
<dbReference type="InterPro" id="IPR050095">
    <property type="entry name" value="ECF_ABC_transporter_ATP-bd"/>
</dbReference>
<dbReference type="GO" id="GO:0042626">
    <property type="term" value="F:ATPase-coupled transmembrane transporter activity"/>
    <property type="evidence" value="ECO:0007669"/>
    <property type="project" value="TreeGrafter"/>
</dbReference>
<dbReference type="eggNOG" id="COG0619">
    <property type="taxonomic scope" value="Bacteria"/>
</dbReference>
<keyword evidence="15" id="KW-0378">Hydrolase</keyword>
<feature type="domain" description="ABC transporter" evidence="14">
    <location>
        <begin position="14"/>
        <end position="252"/>
    </location>
</feature>
<dbReference type="PROSITE" id="PS50893">
    <property type="entry name" value="ABC_TRANSPORTER_2"/>
    <property type="match status" value="2"/>
</dbReference>
<keyword evidence="16" id="KW-1185">Reference proteome</keyword>
<dbReference type="Pfam" id="PF02361">
    <property type="entry name" value="CbiQ"/>
    <property type="match status" value="1"/>
</dbReference>
<dbReference type="InterPro" id="IPR003593">
    <property type="entry name" value="AAA+_ATPase"/>
</dbReference>
<evidence type="ECO:0000256" key="11">
    <source>
        <dbReference type="ARBA" id="ARBA00023136"/>
    </source>
</evidence>
<gene>
    <name evidence="15" type="ORF">BITS_0916</name>
</gene>
<comment type="caution">
    <text evidence="15">The sequence shown here is derived from an EMBL/GenBank/DDBJ whole genome shotgun (WGS) entry which is preliminary data.</text>
</comment>
<keyword evidence="9" id="KW-1278">Translocase</keyword>
<dbReference type="GO" id="GO:0016887">
    <property type="term" value="F:ATP hydrolysis activity"/>
    <property type="evidence" value="ECO:0007669"/>
    <property type="project" value="InterPro"/>
</dbReference>
<keyword evidence="8 15" id="KW-0067">ATP-binding</keyword>
<dbReference type="PROSITE" id="PS00211">
    <property type="entry name" value="ABC_TRANSPORTER_1"/>
    <property type="match status" value="2"/>
</dbReference>
<accession>A0A087EE60</accession>
<dbReference type="OrthoDB" id="501320at2"/>
<dbReference type="PANTHER" id="PTHR43553:SF24">
    <property type="entry name" value="ENERGY-COUPLING FACTOR TRANSPORTER ATP-BINDING PROTEIN ECFA1"/>
    <property type="match status" value="1"/>
</dbReference>
<dbReference type="Pfam" id="PF00005">
    <property type="entry name" value="ABC_tran"/>
    <property type="match status" value="2"/>
</dbReference>
<sequence length="855" mass="92493">MTQRGQSANQAYAAQLRHVSFSYDASSWALNDISLDIRSGEWVCITGPNGSGKSTLSKVIAGLSAPDDGVVTLLGNIVFDAQGAHAAQYRSARRDIGAVFQNPEDQIVTTVIEDDVVFGPENLGFSRRDMAQAISDSLHSVGLESMRFADPTHISGGQQQRVAIAGAMAMHPRMVVLDEITAMLDPEAREDVMRILSAWHAQGVTIVHVTHLAQEVQLAQRVIRMDHGRIIANDVARHRTDSFEKSNNAPPVEEQSLEETTLWYASESEHITDLNGTARNTTREWAIAIDCVTYRYPHSQQAVLDNYPLFVAQGQTVALMGRNGSGKTTLARLISALDSPDEGSITVAGIPVSSRRNASLFGTRKPKPANSRQRKALRRSVGYVMQHPERQLFAETVAQDVAYGPRNQGLAEDEIAKRVDEALSLLHIQDLAQRSPFDLSGGQQRLVAIAGVIACHPQVLILDEPTANLDAHAKQRIINMLTHLHKQGVTILMITHDVEEAHSLADRIEIMPDSKDSYADGDDDSNGINGTADIVDNLTDATGNTTQNQFSTDSPSHETPRAANVSVSRHALQYASRPSVEHIDVNNQSMSLQSPKVNASVRSSLLSSFDPRILLVVTIIAMFSAFTISNAAQLMVAGTLVVAAACAGRIRVGELVRATHGFLVLFIFTGLLNIFFVRTGSILVQWGPLILTTGGIAASVLYICRFALVIILGAIVMNATTPIAVTDACESLMSPLRNFGIHTQDIALVMSLSVRFLPTLSSEARAIADAQASRGGSIESGSPLQRIRALGAIVVPVFAGTLRHADNLSLALDARSYESGIQRAHWRVMSVRRRDMALIACAALYIVALCAAALF</sequence>
<dbReference type="InterPro" id="IPR003439">
    <property type="entry name" value="ABC_transporter-like_ATP-bd"/>
</dbReference>
<evidence type="ECO:0000256" key="5">
    <source>
        <dbReference type="ARBA" id="ARBA00022475"/>
    </source>
</evidence>
<evidence type="ECO:0000256" key="1">
    <source>
        <dbReference type="ARBA" id="ARBA00004141"/>
    </source>
</evidence>
<organism evidence="15 16">
    <name type="scientific">Bifidobacterium tsurumiense</name>
    <dbReference type="NCBI Taxonomy" id="356829"/>
    <lineage>
        <taxon>Bacteria</taxon>
        <taxon>Bacillati</taxon>
        <taxon>Actinomycetota</taxon>
        <taxon>Actinomycetes</taxon>
        <taxon>Bifidobacteriales</taxon>
        <taxon>Bifidobacteriaceae</taxon>
        <taxon>Bifidobacterium</taxon>
    </lineage>
</organism>
<evidence type="ECO:0000256" key="4">
    <source>
        <dbReference type="ARBA" id="ARBA00022448"/>
    </source>
</evidence>
<keyword evidence="4" id="KW-0813">Transport</keyword>
<dbReference type="EMBL" id="JGZU01000009">
    <property type="protein sequence ID" value="KFJ06061.1"/>
    <property type="molecule type" value="Genomic_DNA"/>
</dbReference>
<dbReference type="CDD" id="cd03225">
    <property type="entry name" value="ABC_cobalt_CbiO_domain1"/>
    <property type="match status" value="2"/>
</dbReference>
<evidence type="ECO:0000256" key="8">
    <source>
        <dbReference type="ARBA" id="ARBA00022840"/>
    </source>
</evidence>
<dbReference type="GO" id="GO:0043190">
    <property type="term" value="C:ATP-binding cassette (ABC) transporter complex"/>
    <property type="evidence" value="ECO:0007669"/>
    <property type="project" value="TreeGrafter"/>
</dbReference>
<dbReference type="FunFam" id="3.40.50.300:FF:000224">
    <property type="entry name" value="Energy-coupling factor transporter ATP-binding protein EcfA"/>
    <property type="match status" value="1"/>
</dbReference>
<evidence type="ECO:0000256" key="7">
    <source>
        <dbReference type="ARBA" id="ARBA00022741"/>
    </source>
</evidence>
<feature type="transmembrane region" description="Helical" evidence="13">
    <location>
        <begin position="613"/>
        <end position="646"/>
    </location>
</feature>
<feature type="transmembrane region" description="Helical" evidence="13">
    <location>
        <begin position="689"/>
        <end position="716"/>
    </location>
</feature>
<dbReference type="eggNOG" id="COG1129">
    <property type="taxonomic scope" value="Bacteria"/>
</dbReference>
<keyword evidence="10 13" id="KW-1133">Transmembrane helix</keyword>
<evidence type="ECO:0000259" key="14">
    <source>
        <dbReference type="PROSITE" id="PS50893"/>
    </source>
</evidence>
<dbReference type="InterPro" id="IPR015856">
    <property type="entry name" value="ABC_transpr_CbiO/EcfA_su"/>
</dbReference>
<dbReference type="CDD" id="cd16914">
    <property type="entry name" value="EcfT"/>
    <property type="match status" value="1"/>
</dbReference>
<dbReference type="SUPFAM" id="SSF52540">
    <property type="entry name" value="P-loop containing nucleoside triphosphate hydrolases"/>
    <property type="match status" value="2"/>
</dbReference>
<evidence type="ECO:0000313" key="16">
    <source>
        <dbReference type="Proteomes" id="UP000029080"/>
    </source>
</evidence>
<evidence type="ECO:0000256" key="9">
    <source>
        <dbReference type="ARBA" id="ARBA00022967"/>
    </source>
</evidence>
<dbReference type="STRING" id="356829.BITS_0916"/>
<dbReference type="NCBIfam" id="NF010167">
    <property type="entry name" value="PRK13648.1"/>
    <property type="match status" value="2"/>
</dbReference>